<comment type="caution">
    <text evidence="19">The sequence shown here is derived from an EMBL/GenBank/DDBJ whole genome shotgun (WGS) entry which is preliminary data.</text>
</comment>
<accession>A0A7K5L1Y5</accession>
<evidence type="ECO:0000256" key="14">
    <source>
        <dbReference type="ARBA" id="ARBA00073899"/>
    </source>
</evidence>
<feature type="compositionally biased region" description="Low complexity" evidence="17">
    <location>
        <begin position="612"/>
        <end position="622"/>
    </location>
</feature>
<reference evidence="19 20" key="1">
    <citation type="submission" date="2019-09" db="EMBL/GenBank/DDBJ databases">
        <title>Bird 10,000 Genomes (B10K) Project - Family phase.</title>
        <authorList>
            <person name="Zhang G."/>
        </authorList>
    </citation>
    <scope>NUCLEOTIDE SEQUENCE [LARGE SCALE GENOMIC DNA]</scope>
    <source>
        <strain evidence="19">B10K-DU-001-22</strain>
        <tissue evidence="19">Muscle</tissue>
    </source>
</reference>
<feature type="compositionally biased region" description="Polar residues" evidence="17">
    <location>
        <begin position="67"/>
        <end position="85"/>
    </location>
</feature>
<dbReference type="AlphaFoldDB" id="A0A7K5L1Y5"/>
<comment type="function">
    <text evidence="12">Protease that deconjugates SUMO1, SUMO2 and SUMO3 from targeted proteins. Processes preferentially poly-SUMO2 and poly-SUMO3 chains, but does not efficiently process SUMO1, SUMO2 and SUMO3 precursors. Deconjugates SUMO1 from RXRA, leading to transcriptional activation. Involved in chromosome alignment and spindle assembly, by regulating the kinetochore CENPH-CENPI-CENPK complex. Desumoylates PML and CENPI, protecting them from degradation by the ubiquitin ligase RNF4, which targets polysumoylated proteins for proteasomal degradation. Also desumoylates RPA1, thus preventing recruitment of RAD51 to the DNA damage foci to initiate DNA repair through homologous recombination.</text>
</comment>
<evidence type="ECO:0000256" key="10">
    <source>
        <dbReference type="ARBA" id="ARBA00022843"/>
    </source>
</evidence>
<dbReference type="InterPro" id="IPR038765">
    <property type="entry name" value="Papain-like_cys_pep_sf"/>
</dbReference>
<evidence type="ECO:0000256" key="3">
    <source>
        <dbReference type="ARBA" id="ARBA00005234"/>
    </source>
</evidence>
<evidence type="ECO:0000256" key="8">
    <source>
        <dbReference type="ARBA" id="ARBA00022801"/>
    </source>
</evidence>
<evidence type="ECO:0000256" key="12">
    <source>
        <dbReference type="ARBA" id="ARBA00058874"/>
    </source>
</evidence>
<dbReference type="SUPFAM" id="SSF54001">
    <property type="entry name" value="Cysteine proteinases"/>
    <property type="match status" value="1"/>
</dbReference>
<dbReference type="Pfam" id="PF02902">
    <property type="entry name" value="Peptidase_C48"/>
    <property type="match status" value="2"/>
</dbReference>
<dbReference type="Proteomes" id="UP000589495">
    <property type="component" value="Unassembled WGS sequence"/>
</dbReference>
<comment type="pathway">
    <text evidence="2">Protein modification; protein sumoylation.</text>
</comment>
<dbReference type="GO" id="GO:0090169">
    <property type="term" value="P:regulation of spindle assembly"/>
    <property type="evidence" value="ECO:0007669"/>
    <property type="project" value="TreeGrafter"/>
</dbReference>
<evidence type="ECO:0000259" key="18">
    <source>
        <dbReference type="PROSITE" id="PS50600"/>
    </source>
</evidence>
<feature type="region of interest" description="Disordered" evidence="17">
    <location>
        <begin position="120"/>
        <end position="191"/>
    </location>
</feature>
<sequence length="908" mass="102640">DSVMENTEESESESEIKRKVRQKGHCNSYQSDLSLSSATKKCLTQSKDLQRVSRQTVMLSESVGPLSRSSIHQNSTGQKSSGTGFSTKKFYSSAVGKGSADILLSNEVVGHSMLRQNGKVGLITGTKNPKITGSLRQRSTRPSELNDPIVLSSDDDEDENSGSTRSMESISPRPADSARSSPAPSTGKVEAALKENSCGIEQRIGSITTDTEIAVTLPRKARMKDQFGNIVSNTPIKRRKVISQEMVTEAVPVNYQNSCESVILNCRSIRIGMLRRMVVEPVIFCLDYIKIRLESQEESDIREINLKTSELTKCEWCSVRKLPVVFLQTVPSTCSSLREQLKMNKDNVWYECQGDSQEEQYIILIFETGLDPHANSIFEKIITDIGIRNNISDFFVKISFEEANARLVAFTKCLEDSSKGSPSHREGKMKNVASESKMQQRNKQLPFFDDDEEIGEPHTVFIGPIEKLIVYPPSPAKGGISVTNEDLHCLNEGEFLNDVIIDFYLKYLVLEKLKKEDADRIHVFSSFFYKRLNQRERRNIHETSNLSIQQKRHGRVKTWTRHVDIFEKDFIFVPLNEAAHWFLAVICFPGLEKPKYEPNPHYHENAAMLMKSSSSDGESSTPSPLPNELDAQNSPSKSTAKKTFTKKYSTALIDPNTETEDSESSCCRRSPCRGKSAFKKLNQIDSDVEEPNTVESACHKLDHRTLDENGIQGEFTAASQSMDGLHKIRLNYSEDSADGSKLNEDELIDFSEDQDNQDDSSDDGGLVDDNCSSEMGQWYLKPTICKQPCILLMDSLRGPSRSNVVKTLREYLEVEWEVRKGSKRSFSKDVMKGSNPKVPQQNNFSDCGVYILQYVESFFENPILSFELPMNLTDWFPRPRMKTKREEIRKIILTLQEQQNKDKKGQKD</sequence>
<dbReference type="GO" id="GO:0005634">
    <property type="term" value="C:nucleus"/>
    <property type="evidence" value="ECO:0007669"/>
    <property type="project" value="UniProtKB-SubCell"/>
</dbReference>
<evidence type="ECO:0000256" key="15">
    <source>
        <dbReference type="ARBA" id="ARBA00077364"/>
    </source>
</evidence>
<comment type="subcellular location">
    <subcellularLocation>
        <location evidence="1">Nucleus</location>
    </subcellularLocation>
</comment>
<keyword evidence="4" id="KW-1017">Isopeptide bond</keyword>
<gene>
    <name evidence="19" type="primary">Senp6_1</name>
    <name evidence="19" type="ORF">VIRALT_R11631</name>
</gene>
<evidence type="ECO:0000256" key="1">
    <source>
        <dbReference type="ARBA" id="ARBA00004123"/>
    </source>
</evidence>
<feature type="region of interest" description="Disordered" evidence="17">
    <location>
        <begin position="611"/>
        <end position="642"/>
    </location>
</feature>
<feature type="compositionally biased region" description="Low complexity" evidence="17">
    <location>
        <begin position="169"/>
        <end position="185"/>
    </location>
</feature>
<dbReference type="InterPro" id="IPR003653">
    <property type="entry name" value="Peptidase_C48_C"/>
</dbReference>
<dbReference type="FunFam" id="3.40.395.10:FF:000027">
    <property type="entry name" value="SUMO-specific peptidase 6"/>
    <property type="match status" value="1"/>
</dbReference>
<comment type="similarity">
    <text evidence="3">Belongs to the peptidase C48 family.</text>
</comment>
<evidence type="ECO:0000256" key="13">
    <source>
        <dbReference type="ARBA" id="ARBA00062458"/>
    </source>
</evidence>
<keyword evidence="6 19" id="KW-0645">Protease</keyword>
<feature type="region of interest" description="Disordered" evidence="17">
    <location>
        <begin position="60"/>
        <end position="85"/>
    </location>
</feature>
<dbReference type="FunFam" id="3.30.310.130:FF:000001">
    <property type="entry name" value="sentrin-specific protease 6 isoform X1"/>
    <property type="match status" value="1"/>
</dbReference>
<organism evidence="19 20">
    <name type="scientific">Vireo altiloquus</name>
    <name type="common">Black-whiskered vireo</name>
    <name type="synonym">Muscicapa altiloqua</name>
    <dbReference type="NCBI Taxonomy" id="34956"/>
    <lineage>
        <taxon>Eukaryota</taxon>
        <taxon>Metazoa</taxon>
        <taxon>Chordata</taxon>
        <taxon>Craniata</taxon>
        <taxon>Vertebrata</taxon>
        <taxon>Euteleostomi</taxon>
        <taxon>Archelosauria</taxon>
        <taxon>Archosauria</taxon>
        <taxon>Dinosauria</taxon>
        <taxon>Saurischia</taxon>
        <taxon>Theropoda</taxon>
        <taxon>Coelurosauria</taxon>
        <taxon>Aves</taxon>
        <taxon>Neognathae</taxon>
        <taxon>Neoaves</taxon>
        <taxon>Telluraves</taxon>
        <taxon>Australaves</taxon>
        <taxon>Passeriformes</taxon>
        <taxon>Corvoidea</taxon>
        <taxon>Vireonidae</taxon>
        <taxon>Vireoninae</taxon>
        <taxon>Vireo</taxon>
    </lineage>
</organism>
<dbReference type="GO" id="GO:0005829">
    <property type="term" value="C:cytosol"/>
    <property type="evidence" value="ECO:0007669"/>
    <property type="project" value="UniProtKB-ARBA"/>
</dbReference>
<feature type="compositionally biased region" description="Acidic residues" evidence="17">
    <location>
        <begin position="1"/>
        <end position="13"/>
    </location>
</feature>
<dbReference type="EMBL" id="VZRF01006104">
    <property type="protein sequence ID" value="NWT12519.1"/>
    <property type="molecule type" value="Genomic_DNA"/>
</dbReference>
<dbReference type="GO" id="GO:0070139">
    <property type="term" value="F:SUMO-specific endopeptidase activity"/>
    <property type="evidence" value="ECO:0007669"/>
    <property type="project" value="TreeGrafter"/>
</dbReference>
<feature type="domain" description="Ubiquitin-like protease family profile" evidence="18">
    <location>
        <begin position="480"/>
        <end position="858"/>
    </location>
</feature>
<feature type="non-terminal residue" evidence="19">
    <location>
        <position position="908"/>
    </location>
</feature>
<dbReference type="FunFam" id="3.30.310.130:FF:000004">
    <property type="entry name" value="sentrin-specific protease 6 isoform X6"/>
    <property type="match status" value="1"/>
</dbReference>
<evidence type="ECO:0000256" key="17">
    <source>
        <dbReference type="SAM" id="MobiDB-lite"/>
    </source>
</evidence>
<keyword evidence="10" id="KW-0832">Ubl conjugation</keyword>
<evidence type="ECO:0000313" key="19">
    <source>
        <dbReference type="EMBL" id="NWT12519.1"/>
    </source>
</evidence>
<dbReference type="GO" id="GO:0006508">
    <property type="term" value="P:proteolysis"/>
    <property type="evidence" value="ECO:0007669"/>
    <property type="project" value="UniProtKB-KW"/>
</dbReference>
<evidence type="ECO:0000256" key="5">
    <source>
        <dbReference type="ARBA" id="ARBA00022553"/>
    </source>
</evidence>
<evidence type="ECO:0000256" key="4">
    <source>
        <dbReference type="ARBA" id="ARBA00022499"/>
    </source>
</evidence>
<dbReference type="Gene3D" id="3.40.395.10">
    <property type="entry name" value="Adenoviral Proteinase, Chain A"/>
    <property type="match status" value="1"/>
</dbReference>
<keyword evidence="20" id="KW-1185">Reference proteome</keyword>
<evidence type="ECO:0000256" key="16">
    <source>
        <dbReference type="ARBA" id="ARBA00079020"/>
    </source>
</evidence>
<dbReference type="PROSITE" id="PS50600">
    <property type="entry name" value="ULP_PROTEASE"/>
    <property type="match status" value="1"/>
</dbReference>
<feature type="non-terminal residue" evidence="19">
    <location>
        <position position="1"/>
    </location>
</feature>
<evidence type="ECO:0000256" key="9">
    <source>
        <dbReference type="ARBA" id="ARBA00022807"/>
    </source>
</evidence>
<dbReference type="FunFam" id="1.10.418.20:FF:000005">
    <property type="entry name" value="sentrin-specific protease 6 isoform X2"/>
    <property type="match status" value="1"/>
</dbReference>
<feature type="compositionally biased region" description="Polar residues" evidence="17">
    <location>
        <begin position="125"/>
        <end position="143"/>
    </location>
</feature>
<keyword evidence="8" id="KW-0378">Hydrolase</keyword>
<name>A0A7K5L1Y5_VIRAL</name>
<evidence type="ECO:0000313" key="20">
    <source>
        <dbReference type="Proteomes" id="UP000589495"/>
    </source>
</evidence>
<dbReference type="FunFam" id="1.10.418.20:FF:000010">
    <property type="entry name" value="sentrin-specific protease 6 isoform X2"/>
    <property type="match status" value="1"/>
</dbReference>
<dbReference type="InterPro" id="IPR051947">
    <property type="entry name" value="Sentrin-specific_protease"/>
</dbReference>
<evidence type="ECO:0000256" key="7">
    <source>
        <dbReference type="ARBA" id="ARBA00022786"/>
    </source>
</evidence>
<evidence type="ECO:0000256" key="6">
    <source>
        <dbReference type="ARBA" id="ARBA00022670"/>
    </source>
</evidence>
<protein>
    <recommendedName>
        <fullName evidence="14">Sentrin-specific protease 6</fullName>
    </recommendedName>
    <alternativeName>
        <fullName evidence="16">SUMO-1-specific protease 1</fullName>
    </alternativeName>
    <alternativeName>
        <fullName evidence="15">Sentrin/SUMO-specific protease SENP6</fullName>
    </alternativeName>
</protein>
<feature type="region of interest" description="Disordered" evidence="17">
    <location>
        <begin position="1"/>
        <end position="40"/>
    </location>
</feature>
<dbReference type="PANTHER" id="PTHR46896:SF1">
    <property type="entry name" value="SENTRIN-SPECIFIC PROTEASE 6"/>
    <property type="match status" value="1"/>
</dbReference>
<comment type="subunit">
    <text evidence="13">Interacts with RXRA. Forms a complex with KAT5-TIP60 and UBE2I in response to UV irradiation. Interacts with RPA1 to maintain it in hyposumoylated state during S phase preventing DNA repair initiation.</text>
</comment>
<keyword evidence="9" id="KW-0788">Thiol protease</keyword>
<keyword evidence="5" id="KW-0597">Phosphoprotein</keyword>
<keyword evidence="7" id="KW-0833">Ubl conjugation pathway</keyword>
<proteinExistence type="inferred from homology"/>
<dbReference type="GO" id="GO:0016926">
    <property type="term" value="P:protein desumoylation"/>
    <property type="evidence" value="ECO:0007669"/>
    <property type="project" value="TreeGrafter"/>
</dbReference>
<dbReference type="Gene3D" id="1.10.418.20">
    <property type="match status" value="1"/>
</dbReference>
<evidence type="ECO:0000256" key="11">
    <source>
        <dbReference type="ARBA" id="ARBA00023242"/>
    </source>
</evidence>
<evidence type="ECO:0000256" key="2">
    <source>
        <dbReference type="ARBA" id="ARBA00004718"/>
    </source>
</evidence>
<dbReference type="GO" id="GO:0090234">
    <property type="term" value="P:regulation of kinetochore assembly"/>
    <property type="evidence" value="ECO:0007669"/>
    <property type="project" value="TreeGrafter"/>
</dbReference>
<keyword evidence="11" id="KW-0539">Nucleus</keyword>
<dbReference type="PANTHER" id="PTHR46896">
    <property type="entry name" value="SENTRIN-SPECIFIC PROTEASE"/>
    <property type="match status" value="1"/>
</dbReference>
<feature type="compositionally biased region" description="Polar residues" evidence="17">
    <location>
        <begin position="25"/>
        <end position="40"/>
    </location>
</feature>